<proteinExistence type="predicted"/>
<organism evidence="1 2">
    <name type="scientific">Streptomyces argenteolus</name>
    <dbReference type="NCBI Taxonomy" id="67274"/>
    <lineage>
        <taxon>Bacteria</taxon>
        <taxon>Bacillati</taxon>
        <taxon>Actinomycetota</taxon>
        <taxon>Actinomycetes</taxon>
        <taxon>Kitasatosporales</taxon>
        <taxon>Streptomycetaceae</taxon>
        <taxon>Streptomyces</taxon>
    </lineage>
</organism>
<comment type="caution">
    <text evidence="1">The sequence shown here is derived from an EMBL/GenBank/DDBJ whole genome shotgun (WGS) entry which is preliminary data.</text>
</comment>
<keyword evidence="2" id="KW-1185">Reference proteome</keyword>
<evidence type="ECO:0000313" key="2">
    <source>
        <dbReference type="Proteomes" id="UP001602322"/>
    </source>
</evidence>
<name>A0ABW6X8E5_9ACTN</name>
<gene>
    <name evidence="1" type="ORF">ACFY8O_16915</name>
</gene>
<sequence>MDFTSGTSGGPRLDAAALAQADLGTNMWGSLTSATEAQQVAEEFHAAGWSVRRSSWTTFEITCACAEFELIPSDPVLFSGFVDPDRIAVLLSALRDMGMRFTVEFEDGEGREHVFRGEA</sequence>
<accession>A0ABW6X8E5</accession>
<reference evidence="1 2" key="1">
    <citation type="submission" date="2024-10" db="EMBL/GenBank/DDBJ databases">
        <title>The Natural Products Discovery Center: Release of the First 8490 Sequenced Strains for Exploring Actinobacteria Biosynthetic Diversity.</title>
        <authorList>
            <person name="Kalkreuter E."/>
            <person name="Kautsar S.A."/>
            <person name="Yang D."/>
            <person name="Bader C.D."/>
            <person name="Teijaro C.N."/>
            <person name="Fluegel L."/>
            <person name="Davis C.M."/>
            <person name="Simpson J.R."/>
            <person name="Lauterbach L."/>
            <person name="Steele A.D."/>
            <person name="Gui C."/>
            <person name="Meng S."/>
            <person name="Li G."/>
            <person name="Viehrig K."/>
            <person name="Ye F."/>
            <person name="Su P."/>
            <person name="Kiefer A.F."/>
            <person name="Nichols A."/>
            <person name="Cepeda A.J."/>
            <person name="Yan W."/>
            <person name="Fan B."/>
            <person name="Jiang Y."/>
            <person name="Adhikari A."/>
            <person name="Zheng C.-J."/>
            <person name="Schuster L."/>
            <person name="Cowan T.M."/>
            <person name="Smanski M.J."/>
            <person name="Chevrette M.G."/>
            <person name="De Carvalho L.P.S."/>
            <person name="Shen B."/>
        </authorList>
    </citation>
    <scope>NUCLEOTIDE SEQUENCE [LARGE SCALE GENOMIC DNA]</scope>
    <source>
        <strain evidence="1 2">NPDC012540</strain>
    </source>
</reference>
<dbReference type="RefSeq" id="WP_387902924.1">
    <property type="nucleotide sequence ID" value="NZ_JBIBEG010000004.1"/>
</dbReference>
<dbReference type="Proteomes" id="UP001602322">
    <property type="component" value="Unassembled WGS sequence"/>
</dbReference>
<evidence type="ECO:0000313" key="1">
    <source>
        <dbReference type="EMBL" id="MFF5897600.1"/>
    </source>
</evidence>
<protein>
    <submittedName>
        <fullName evidence="1">Uncharacterized protein</fullName>
    </submittedName>
</protein>
<dbReference type="EMBL" id="JBIBEG010000004">
    <property type="protein sequence ID" value="MFF5897600.1"/>
    <property type="molecule type" value="Genomic_DNA"/>
</dbReference>